<sequence>MSGANDPLNGFLHDVAVDFARHAEGDREVVRANEYGGHTVQSCDLLNLIERFLCFALWNDERFAVANVEIVRCVRRKGILPVSGGAGHCKSA</sequence>
<protein>
    <submittedName>
        <fullName evidence="1">Uncharacterized protein</fullName>
    </submittedName>
</protein>
<name>A0A644YSI2_9ZZZZ</name>
<accession>A0A644YSI2</accession>
<dbReference type="AlphaFoldDB" id="A0A644YSI2"/>
<evidence type="ECO:0000313" key="1">
    <source>
        <dbReference type="EMBL" id="MPM30821.1"/>
    </source>
</evidence>
<reference evidence="1" key="1">
    <citation type="submission" date="2019-08" db="EMBL/GenBank/DDBJ databases">
        <authorList>
            <person name="Kucharzyk K."/>
            <person name="Murdoch R.W."/>
            <person name="Higgins S."/>
            <person name="Loffler F."/>
        </authorList>
    </citation>
    <scope>NUCLEOTIDE SEQUENCE</scope>
</reference>
<dbReference type="EMBL" id="VSSQ01005899">
    <property type="protein sequence ID" value="MPM30821.1"/>
    <property type="molecule type" value="Genomic_DNA"/>
</dbReference>
<comment type="caution">
    <text evidence="1">The sequence shown here is derived from an EMBL/GenBank/DDBJ whole genome shotgun (WGS) entry which is preliminary data.</text>
</comment>
<gene>
    <name evidence="1" type="ORF">SDC9_77371</name>
</gene>
<proteinExistence type="predicted"/>
<organism evidence="1">
    <name type="scientific">bioreactor metagenome</name>
    <dbReference type="NCBI Taxonomy" id="1076179"/>
    <lineage>
        <taxon>unclassified sequences</taxon>
        <taxon>metagenomes</taxon>
        <taxon>ecological metagenomes</taxon>
    </lineage>
</organism>